<name>A0A2H0CUI0_9BACT</name>
<dbReference type="AlphaFoldDB" id="A0A2H0CUI0"/>
<organism evidence="3 4">
    <name type="scientific">Candidatus Lloydbacteria bacterium CG22_combo_CG10-13_8_21_14_all_47_15</name>
    <dbReference type="NCBI Taxonomy" id="1974635"/>
    <lineage>
        <taxon>Bacteria</taxon>
        <taxon>Candidatus Lloydiibacteriota</taxon>
    </lineage>
</organism>
<keyword evidence="2" id="KW-0812">Transmembrane</keyword>
<evidence type="ECO:0000313" key="3">
    <source>
        <dbReference type="EMBL" id="PIP73401.1"/>
    </source>
</evidence>
<evidence type="ECO:0000313" key="4">
    <source>
        <dbReference type="Proteomes" id="UP000230638"/>
    </source>
</evidence>
<dbReference type="Proteomes" id="UP000230638">
    <property type="component" value="Unassembled WGS sequence"/>
</dbReference>
<keyword evidence="2" id="KW-0472">Membrane</keyword>
<dbReference type="EMBL" id="PCTL01000021">
    <property type="protein sequence ID" value="PIP73401.1"/>
    <property type="molecule type" value="Genomic_DNA"/>
</dbReference>
<comment type="caution">
    <text evidence="3">The sequence shown here is derived from an EMBL/GenBank/DDBJ whole genome shotgun (WGS) entry which is preliminary data.</text>
</comment>
<feature type="compositionally biased region" description="Basic and acidic residues" evidence="1">
    <location>
        <begin position="12"/>
        <end position="41"/>
    </location>
</feature>
<accession>A0A2H0CUI0</accession>
<sequence>MVGDEIQTNTDTADRQARRRRIRDDYRQNKEDGKARTEKPPKKMHGAGFLIIVLFAAGKDMFDILAAVSVVFAWISFLVGPIMSFIIFFYLWYVGVSFTSKKVGMLATMFLIEFLPFLSIMPMTVLSLFVIRYLENSGQVQKFSAAFDPALHIMR</sequence>
<evidence type="ECO:0000256" key="1">
    <source>
        <dbReference type="SAM" id="MobiDB-lite"/>
    </source>
</evidence>
<evidence type="ECO:0000256" key="2">
    <source>
        <dbReference type="SAM" id="Phobius"/>
    </source>
</evidence>
<feature type="transmembrane region" description="Helical" evidence="2">
    <location>
        <begin position="71"/>
        <end position="93"/>
    </location>
</feature>
<gene>
    <name evidence="3" type="ORF">COW88_02165</name>
</gene>
<reference evidence="3 4" key="1">
    <citation type="submission" date="2017-09" db="EMBL/GenBank/DDBJ databases">
        <title>Depth-based differentiation of microbial function through sediment-hosted aquifers and enrichment of novel symbionts in the deep terrestrial subsurface.</title>
        <authorList>
            <person name="Probst A.J."/>
            <person name="Ladd B."/>
            <person name="Jarett J.K."/>
            <person name="Geller-Mcgrath D.E."/>
            <person name="Sieber C.M."/>
            <person name="Emerson J.B."/>
            <person name="Anantharaman K."/>
            <person name="Thomas B.C."/>
            <person name="Malmstrom R."/>
            <person name="Stieglmeier M."/>
            <person name="Klingl A."/>
            <person name="Woyke T."/>
            <person name="Ryan C.M."/>
            <person name="Banfield J.F."/>
        </authorList>
    </citation>
    <scope>NUCLEOTIDE SEQUENCE [LARGE SCALE GENOMIC DNA]</scope>
    <source>
        <strain evidence="3">CG22_combo_CG10-13_8_21_14_all_47_15</strain>
    </source>
</reference>
<proteinExistence type="predicted"/>
<protein>
    <submittedName>
        <fullName evidence="3">Uncharacterized protein</fullName>
    </submittedName>
</protein>
<feature type="region of interest" description="Disordered" evidence="1">
    <location>
        <begin position="1"/>
        <end position="41"/>
    </location>
</feature>
<feature type="transmembrane region" description="Helical" evidence="2">
    <location>
        <begin position="105"/>
        <end position="131"/>
    </location>
</feature>
<keyword evidence="2" id="KW-1133">Transmembrane helix</keyword>